<dbReference type="Proteomes" id="UP000703269">
    <property type="component" value="Unassembled WGS sequence"/>
</dbReference>
<keyword evidence="3" id="KW-0862">Zinc</keyword>
<evidence type="ECO:0000313" key="9">
    <source>
        <dbReference type="EMBL" id="GJE90307.1"/>
    </source>
</evidence>
<gene>
    <name evidence="9" type="ORF">PsYK624_064360</name>
</gene>
<evidence type="ECO:0000256" key="7">
    <source>
        <dbReference type="ARBA" id="ARBA00023242"/>
    </source>
</evidence>
<evidence type="ECO:0000256" key="2">
    <source>
        <dbReference type="ARBA" id="ARBA00022723"/>
    </source>
</evidence>
<dbReference type="AlphaFoldDB" id="A0A9P3G6R3"/>
<dbReference type="InterPro" id="IPR036864">
    <property type="entry name" value="Zn2-C6_fun-type_DNA-bd_sf"/>
</dbReference>
<dbReference type="GO" id="GO:0008270">
    <property type="term" value="F:zinc ion binding"/>
    <property type="evidence" value="ECO:0007669"/>
    <property type="project" value="InterPro"/>
</dbReference>
<evidence type="ECO:0000256" key="8">
    <source>
        <dbReference type="SAM" id="Coils"/>
    </source>
</evidence>
<comment type="subcellular location">
    <subcellularLocation>
        <location evidence="1">Nucleus</location>
    </subcellularLocation>
</comment>
<evidence type="ECO:0000256" key="1">
    <source>
        <dbReference type="ARBA" id="ARBA00004123"/>
    </source>
</evidence>
<name>A0A9P3G6R3_9APHY</name>
<feature type="coiled-coil region" evidence="8">
    <location>
        <begin position="39"/>
        <end position="66"/>
    </location>
</feature>
<evidence type="ECO:0000256" key="6">
    <source>
        <dbReference type="ARBA" id="ARBA00023163"/>
    </source>
</evidence>
<dbReference type="PANTHER" id="PTHR47782:SF12">
    <property type="entry name" value="ZN(II)2CYS6 TRANSCRIPTION FACTOR (EUROFUNG)"/>
    <property type="match status" value="1"/>
</dbReference>
<dbReference type="GO" id="GO:0045944">
    <property type="term" value="P:positive regulation of transcription by RNA polymerase II"/>
    <property type="evidence" value="ECO:0007669"/>
    <property type="project" value="TreeGrafter"/>
</dbReference>
<dbReference type="CDD" id="cd14686">
    <property type="entry name" value="bZIP"/>
    <property type="match status" value="1"/>
</dbReference>
<dbReference type="EMBL" id="BPQB01000016">
    <property type="protein sequence ID" value="GJE90307.1"/>
    <property type="molecule type" value="Genomic_DNA"/>
</dbReference>
<dbReference type="OrthoDB" id="4456959at2759"/>
<dbReference type="GO" id="GO:0005634">
    <property type="term" value="C:nucleus"/>
    <property type="evidence" value="ECO:0007669"/>
    <property type="project" value="UniProtKB-SubCell"/>
</dbReference>
<evidence type="ECO:0000256" key="3">
    <source>
        <dbReference type="ARBA" id="ARBA00022833"/>
    </source>
</evidence>
<keyword evidence="5" id="KW-0238">DNA-binding</keyword>
<evidence type="ECO:0000256" key="4">
    <source>
        <dbReference type="ARBA" id="ARBA00023015"/>
    </source>
</evidence>
<reference evidence="9 10" key="1">
    <citation type="submission" date="2021-08" db="EMBL/GenBank/DDBJ databases">
        <title>Draft Genome Sequence of Phanerochaete sordida strain YK-624.</title>
        <authorList>
            <person name="Mori T."/>
            <person name="Dohra H."/>
            <person name="Suzuki T."/>
            <person name="Kawagishi H."/>
            <person name="Hirai H."/>
        </authorList>
    </citation>
    <scope>NUCLEOTIDE SEQUENCE [LARGE SCALE GENOMIC DNA]</scope>
    <source>
        <strain evidence="9 10">YK-624</strain>
    </source>
</reference>
<keyword evidence="2" id="KW-0479">Metal-binding</keyword>
<keyword evidence="8" id="KW-0175">Coiled coil</keyword>
<proteinExistence type="predicted"/>
<dbReference type="Gene3D" id="4.10.240.10">
    <property type="entry name" value="Zn(2)-C6 fungal-type DNA-binding domain"/>
    <property type="match status" value="1"/>
</dbReference>
<evidence type="ECO:0000313" key="10">
    <source>
        <dbReference type="Proteomes" id="UP000703269"/>
    </source>
</evidence>
<keyword evidence="10" id="KW-1185">Reference proteome</keyword>
<evidence type="ECO:0008006" key="11">
    <source>
        <dbReference type="Google" id="ProtNLM"/>
    </source>
</evidence>
<dbReference type="GO" id="GO:0043565">
    <property type="term" value="F:sequence-specific DNA binding"/>
    <property type="evidence" value="ECO:0007669"/>
    <property type="project" value="TreeGrafter"/>
</dbReference>
<keyword evidence="6" id="KW-0804">Transcription</keyword>
<accession>A0A9P3G6R3</accession>
<organism evidence="9 10">
    <name type="scientific">Phanerochaete sordida</name>
    <dbReference type="NCBI Taxonomy" id="48140"/>
    <lineage>
        <taxon>Eukaryota</taxon>
        <taxon>Fungi</taxon>
        <taxon>Dikarya</taxon>
        <taxon>Basidiomycota</taxon>
        <taxon>Agaricomycotina</taxon>
        <taxon>Agaricomycetes</taxon>
        <taxon>Polyporales</taxon>
        <taxon>Phanerochaetaceae</taxon>
        <taxon>Phanerochaete</taxon>
    </lineage>
</organism>
<evidence type="ECO:0000256" key="5">
    <source>
        <dbReference type="ARBA" id="ARBA00023125"/>
    </source>
</evidence>
<protein>
    <recommendedName>
        <fullName evidence="11">BZIP domain-containing protein</fullName>
    </recommendedName>
</protein>
<dbReference type="GO" id="GO:0000981">
    <property type="term" value="F:DNA-binding transcription factor activity, RNA polymerase II-specific"/>
    <property type="evidence" value="ECO:0007669"/>
    <property type="project" value="InterPro"/>
</dbReference>
<comment type="caution">
    <text evidence="9">The sequence shown here is derived from an EMBL/GenBank/DDBJ whole genome shotgun (WGS) entry which is preliminary data.</text>
</comment>
<keyword evidence="4" id="KW-0805">Transcription regulation</keyword>
<dbReference type="PANTHER" id="PTHR47782">
    <property type="entry name" value="ZN(II)2CYS6 TRANSCRIPTION FACTOR (EUROFUNG)-RELATED"/>
    <property type="match status" value="1"/>
</dbReference>
<keyword evidence="7" id="KW-0539">Nucleus</keyword>
<dbReference type="InterPro" id="IPR052202">
    <property type="entry name" value="Yeast_MetPath_Reg"/>
</dbReference>
<sequence length="195" mass="21853">MEQGDKPEGSEESCSTCIAFDDSCTFSQAKRRNADEKYVRHLESEVARLQTLVEQLQAQLEEKTMYPSTCPRTPPVTDVSANVEGNDDGSILEGFRLMTLNDVQHCHYMGQSSYIGIINTAITMKREVTAGGDSQASNVNDDPIMMPRLRPQFWMHISDIVSPAQPYTDFPEPALMGELLNTYYTAVHTTFPLLH</sequence>